<dbReference type="PANTHER" id="PTHR12428">
    <property type="entry name" value="OXA1"/>
    <property type="match status" value="1"/>
</dbReference>
<reference evidence="20" key="1">
    <citation type="submission" date="2022-12" db="EMBL/GenBank/DDBJ databases">
        <title>Paraconexibacter alkalitolerans sp. nov. and Baekduia alba sp. nov., isolated from soil and emended description of the genera Paraconexibacter (Chun et al., 2020) and Baekduia (An et al., 2020).</title>
        <authorList>
            <person name="Vieira S."/>
            <person name="Huber K.J."/>
            <person name="Geppert A."/>
            <person name="Wolf J."/>
            <person name="Neumann-Schaal M."/>
            <person name="Muesken M."/>
            <person name="Overmann J."/>
        </authorList>
    </citation>
    <scope>NUCLEOTIDE SEQUENCE</scope>
    <source>
        <strain evidence="20">AEG42_29</strain>
    </source>
</reference>
<evidence type="ECO:0000256" key="4">
    <source>
        <dbReference type="ARBA" id="ARBA00022448"/>
    </source>
</evidence>
<dbReference type="KEGG" id="parq:DSM112329_05469"/>
<evidence type="ECO:0000256" key="14">
    <source>
        <dbReference type="ARBA" id="ARBA00033245"/>
    </source>
</evidence>
<feature type="region of interest" description="Disordered" evidence="17">
    <location>
        <begin position="252"/>
        <end position="344"/>
    </location>
</feature>
<dbReference type="GO" id="GO:0032977">
    <property type="term" value="F:membrane insertase activity"/>
    <property type="evidence" value="ECO:0007669"/>
    <property type="project" value="InterPro"/>
</dbReference>
<evidence type="ECO:0000256" key="17">
    <source>
        <dbReference type="SAM" id="MobiDB-lite"/>
    </source>
</evidence>
<name>A0AAU7B3S9_9ACTN</name>
<feature type="transmembrane region" description="Helical" evidence="18">
    <location>
        <begin position="202"/>
        <end position="227"/>
    </location>
</feature>
<evidence type="ECO:0000256" key="1">
    <source>
        <dbReference type="ARBA" id="ARBA00004651"/>
    </source>
</evidence>
<dbReference type="EMBL" id="CP114014">
    <property type="protein sequence ID" value="XAY08566.1"/>
    <property type="molecule type" value="Genomic_DNA"/>
</dbReference>
<evidence type="ECO:0000256" key="9">
    <source>
        <dbReference type="ARBA" id="ARBA00023136"/>
    </source>
</evidence>
<dbReference type="CDD" id="cd20070">
    <property type="entry name" value="5TM_YidC_Alb3"/>
    <property type="match status" value="1"/>
</dbReference>
<keyword evidence="7" id="KW-0653">Protein transport</keyword>
<feature type="compositionally biased region" description="Low complexity" evidence="17">
    <location>
        <begin position="279"/>
        <end position="299"/>
    </location>
</feature>
<accession>A0AAU7B3S9</accession>
<evidence type="ECO:0000259" key="19">
    <source>
        <dbReference type="Pfam" id="PF02096"/>
    </source>
</evidence>
<dbReference type="GO" id="GO:0051205">
    <property type="term" value="P:protein insertion into membrane"/>
    <property type="evidence" value="ECO:0007669"/>
    <property type="project" value="TreeGrafter"/>
</dbReference>
<protein>
    <recommendedName>
        <fullName evidence="3">Membrane protein insertase YidC</fullName>
    </recommendedName>
    <alternativeName>
        <fullName evidence="15">Foldase YidC</fullName>
    </alternativeName>
    <alternativeName>
        <fullName evidence="14">Membrane integrase YidC</fullName>
    </alternativeName>
    <alternativeName>
        <fullName evidence="13">Membrane protein YidC</fullName>
    </alternativeName>
</protein>
<dbReference type="InterPro" id="IPR028055">
    <property type="entry name" value="YidC/Oxa/ALB_C"/>
</dbReference>
<feature type="transmembrane region" description="Helical" evidence="18">
    <location>
        <begin position="30"/>
        <end position="52"/>
    </location>
</feature>
<dbReference type="AlphaFoldDB" id="A0AAU7B3S9"/>
<dbReference type="Pfam" id="PF02096">
    <property type="entry name" value="60KD_IMP"/>
    <property type="match status" value="1"/>
</dbReference>
<evidence type="ECO:0000256" key="18">
    <source>
        <dbReference type="SAM" id="Phobius"/>
    </source>
</evidence>
<feature type="domain" description="Membrane insertase YidC/Oxa/ALB C-terminal" evidence="19">
    <location>
        <begin position="32"/>
        <end position="242"/>
    </location>
</feature>
<evidence type="ECO:0000256" key="13">
    <source>
        <dbReference type="ARBA" id="ARBA00031538"/>
    </source>
</evidence>
<gene>
    <name evidence="20" type="primary">yidC</name>
    <name evidence="20" type="ORF">DSM112329_05469</name>
</gene>
<feature type="transmembrane region" description="Helical" evidence="18">
    <location>
        <begin position="168"/>
        <end position="190"/>
    </location>
</feature>
<dbReference type="GO" id="GO:0005886">
    <property type="term" value="C:plasma membrane"/>
    <property type="evidence" value="ECO:0007669"/>
    <property type="project" value="UniProtKB-SubCell"/>
</dbReference>
<keyword evidence="9 18" id="KW-0472">Membrane</keyword>
<comment type="function">
    <text evidence="11">Required for the insertion and/or proper folding and/or complex formation of integral membrane proteins into the membrane. Involved in integration of membrane proteins that insert both dependently and independently of the Sec translocase complex, as well as at least some lipoproteins. Aids folding of multispanning membrane proteins.</text>
</comment>
<evidence type="ECO:0000256" key="2">
    <source>
        <dbReference type="ARBA" id="ARBA00010527"/>
    </source>
</evidence>
<feature type="compositionally biased region" description="Basic residues" evidence="17">
    <location>
        <begin position="333"/>
        <end position="344"/>
    </location>
</feature>
<sequence length="344" mass="37487">MTHVAIIPVLKQLIDVFDAVIRFFHDSFGFGWGASIIALTVLVRLLLLPLTVKQFRSMQAMQRLGPEMKKLQAKYKDDRQRLNQEMMKLYQEHQVNPFGSCLPLVAQMPVFISLFYMLRADLKLDICRDALVAAGKSTGSALQNTSCSDVSQATNHQFLFINDLTDKATGGVLVILIVLYIGSQLLSSLLMMSATADKNQRYMMLALPFVFTVFVIGFPTGLLVYWITTNLWTVGQQFILRKRAGILKGPKEMLEGDLVPPPPRGDGSPGMPGLFGKLTARATAQADADAAAAATGTGTKVNTTKKSKPGDGPSKGAAKPAGARTAAPPPPPRAKKKKRSGRRR</sequence>
<evidence type="ECO:0000313" key="20">
    <source>
        <dbReference type="EMBL" id="XAY08566.1"/>
    </source>
</evidence>
<dbReference type="PANTHER" id="PTHR12428:SF65">
    <property type="entry name" value="CYTOCHROME C OXIDASE ASSEMBLY PROTEIN COX18, MITOCHONDRIAL"/>
    <property type="match status" value="1"/>
</dbReference>
<evidence type="ECO:0000256" key="12">
    <source>
        <dbReference type="ARBA" id="ARBA00026028"/>
    </source>
</evidence>
<comment type="similarity">
    <text evidence="2">Belongs to the OXA1/ALB3/YidC family. Type 1 subfamily.</text>
</comment>
<keyword evidence="5" id="KW-1003">Cell membrane</keyword>
<evidence type="ECO:0000256" key="16">
    <source>
        <dbReference type="RuleBase" id="RU003945"/>
    </source>
</evidence>
<dbReference type="RefSeq" id="WP_354699743.1">
    <property type="nucleotide sequence ID" value="NZ_CP114014.1"/>
</dbReference>
<evidence type="ECO:0000256" key="7">
    <source>
        <dbReference type="ARBA" id="ARBA00022927"/>
    </source>
</evidence>
<comment type="subunit">
    <text evidence="12">Interacts with the Sec translocase complex via SecD. Specifically interacts with transmembrane segments of nascent integral membrane proteins during membrane integration.</text>
</comment>
<dbReference type="InterPro" id="IPR047196">
    <property type="entry name" value="YidC_ALB_C"/>
</dbReference>
<evidence type="ECO:0000256" key="10">
    <source>
        <dbReference type="ARBA" id="ARBA00023186"/>
    </source>
</evidence>
<keyword evidence="4" id="KW-0813">Transport</keyword>
<evidence type="ECO:0000256" key="11">
    <source>
        <dbReference type="ARBA" id="ARBA00025034"/>
    </source>
</evidence>
<evidence type="ECO:0000256" key="15">
    <source>
        <dbReference type="ARBA" id="ARBA00033342"/>
    </source>
</evidence>
<dbReference type="NCBIfam" id="TIGR03592">
    <property type="entry name" value="yidC_oxa1_cterm"/>
    <property type="match status" value="1"/>
</dbReference>
<feature type="compositionally biased region" description="Low complexity" evidence="17">
    <location>
        <begin position="310"/>
        <end position="326"/>
    </location>
</feature>
<keyword evidence="6 16" id="KW-0812">Transmembrane</keyword>
<organism evidence="20">
    <name type="scientific">Paraconexibacter sp. AEG42_29</name>
    <dbReference type="NCBI Taxonomy" id="2997339"/>
    <lineage>
        <taxon>Bacteria</taxon>
        <taxon>Bacillati</taxon>
        <taxon>Actinomycetota</taxon>
        <taxon>Thermoleophilia</taxon>
        <taxon>Solirubrobacterales</taxon>
        <taxon>Paraconexibacteraceae</taxon>
        <taxon>Paraconexibacter</taxon>
    </lineage>
</organism>
<evidence type="ECO:0000256" key="3">
    <source>
        <dbReference type="ARBA" id="ARBA00015325"/>
    </source>
</evidence>
<evidence type="ECO:0000256" key="8">
    <source>
        <dbReference type="ARBA" id="ARBA00022989"/>
    </source>
</evidence>
<dbReference type="InterPro" id="IPR001708">
    <property type="entry name" value="YidC/ALB3/OXA1/COX18"/>
</dbReference>
<evidence type="ECO:0000256" key="6">
    <source>
        <dbReference type="ARBA" id="ARBA00022692"/>
    </source>
</evidence>
<proteinExistence type="inferred from homology"/>
<keyword evidence="8 18" id="KW-1133">Transmembrane helix</keyword>
<keyword evidence="10" id="KW-0143">Chaperone</keyword>
<evidence type="ECO:0000256" key="5">
    <source>
        <dbReference type="ARBA" id="ARBA00022475"/>
    </source>
</evidence>
<comment type="subcellular location">
    <subcellularLocation>
        <location evidence="1">Cell membrane</location>
        <topology evidence="1">Multi-pass membrane protein</topology>
    </subcellularLocation>
    <subcellularLocation>
        <location evidence="16">Membrane</location>
        <topology evidence="16">Multi-pass membrane protein</topology>
    </subcellularLocation>
</comment>
<dbReference type="GO" id="GO:0015031">
    <property type="term" value="P:protein transport"/>
    <property type="evidence" value="ECO:0007669"/>
    <property type="project" value="UniProtKB-KW"/>
</dbReference>